<evidence type="ECO:0000259" key="2">
    <source>
        <dbReference type="Pfam" id="PF10213"/>
    </source>
</evidence>
<dbReference type="Pfam" id="PF10213">
    <property type="entry name" value="MRP-S28"/>
    <property type="match status" value="1"/>
</dbReference>
<organism evidence="3 4">
    <name type="scientific">Aspergillus sclerotialis</name>
    <dbReference type="NCBI Taxonomy" id="2070753"/>
    <lineage>
        <taxon>Eukaryota</taxon>
        <taxon>Fungi</taxon>
        <taxon>Dikarya</taxon>
        <taxon>Ascomycota</taxon>
        <taxon>Pezizomycotina</taxon>
        <taxon>Eurotiomycetes</taxon>
        <taxon>Eurotiomycetidae</taxon>
        <taxon>Eurotiales</taxon>
        <taxon>Aspergillaceae</taxon>
        <taxon>Aspergillus</taxon>
        <taxon>Aspergillus subgen. Polypaecilum</taxon>
    </lineage>
</organism>
<sequence>MASIAKSLGRPALFLARRGQIISSSRSFSASPFSFAQKTPQPTRERPPRPEELPPAPEYSPDLLNEQERSMYDKLPPEEREEFDAENRRIVEEFNDPEKRKKIFADLDKQAAEIERATPMRFEDQKPRGGSNFWSADEDDEFADVEDADDTFYDDDIPSMAHAELEVHREVREYARIAAWDMPMLSKFAQPFTLPPETHILRFRYTTYMGESHPAEPKVVMELCSKDLTPKYLTEAQRLTFLKLVGPRYNPETDIVRMSCEKFPARAQNKRYLGDLINTLVKEAKEGDSFADIPLDLRHHTPSKPKTPFPDSWNMTEERKKQLEAKRAERQQSQRPVVDGNEIAIQAAKAMPTLKEPVDSARQRVPVGARLFGRRAR</sequence>
<reference evidence="4" key="1">
    <citation type="submission" date="2017-02" db="EMBL/GenBank/DDBJ databases">
        <authorList>
            <person name="Tafer H."/>
            <person name="Lopandic K."/>
        </authorList>
    </citation>
    <scope>NUCLEOTIDE SEQUENCE [LARGE SCALE GENOMIC DNA]</scope>
    <source>
        <strain evidence="4">CBS 366.77</strain>
    </source>
</reference>
<dbReference type="STRING" id="2070753.A0A3A2ZMY7"/>
<dbReference type="PANTHER" id="PTHR13490:SF0">
    <property type="entry name" value="SMALL RIBOSOMAL SUBUNIT PROTEIN MS35"/>
    <property type="match status" value="1"/>
</dbReference>
<evidence type="ECO:0000313" key="3">
    <source>
        <dbReference type="EMBL" id="RJE23623.1"/>
    </source>
</evidence>
<dbReference type="InterPro" id="IPR039848">
    <property type="entry name" value="Ribosomal_mS35_mt"/>
</dbReference>
<dbReference type="GO" id="GO:0005763">
    <property type="term" value="C:mitochondrial small ribosomal subunit"/>
    <property type="evidence" value="ECO:0007669"/>
    <property type="project" value="TreeGrafter"/>
</dbReference>
<dbReference type="GO" id="GO:0032543">
    <property type="term" value="P:mitochondrial translation"/>
    <property type="evidence" value="ECO:0007669"/>
    <property type="project" value="InterPro"/>
</dbReference>
<name>A0A3A2ZMY7_9EURO</name>
<feature type="domain" description="Small ribosomal subunit protein mS35 mitochondrial conserved" evidence="2">
    <location>
        <begin position="191"/>
        <end position="314"/>
    </location>
</feature>
<feature type="compositionally biased region" description="Low complexity" evidence="1">
    <location>
        <begin position="25"/>
        <end position="35"/>
    </location>
</feature>
<dbReference type="OrthoDB" id="283424at2759"/>
<dbReference type="PANTHER" id="PTHR13490">
    <property type="entry name" value="MITOCHONDRIAL 28S RIBOSOMAL PROTEIN S28"/>
    <property type="match status" value="1"/>
</dbReference>
<dbReference type="AlphaFoldDB" id="A0A3A2ZMY7"/>
<keyword evidence="4" id="KW-1185">Reference proteome</keyword>
<feature type="region of interest" description="Disordered" evidence="1">
    <location>
        <begin position="25"/>
        <end position="90"/>
    </location>
</feature>
<protein>
    <submittedName>
        <fullName evidence="3">37S ribosomal protein Rsm24</fullName>
    </submittedName>
</protein>
<accession>A0A3A2ZMY7</accession>
<keyword evidence="3" id="KW-0687">Ribonucleoprotein</keyword>
<proteinExistence type="predicted"/>
<gene>
    <name evidence="3" type="ORF">PHISCL_04037</name>
</gene>
<dbReference type="Proteomes" id="UP000266188">
    <property type="component" value="Unassembled WGS sequence"/>
</dbReference>
<dbReference type="InterPro" id="IPR019349">
    <property type="entry name" value="Ribosomal_mS35_mit"/>
</dbReference>
<dbReference type="GO" id="GO:0003735">
    <property type="term" value="F:structural constituent of ribosome"/>
    <property type="evidence" value="ECO:0007669"/>
    <property type="project" value="InterPro"/>
</dbReference>
<feature type="compositionally biased region" description="Basic and acidic residues" evidence="1">
    <location>
        <begin position="66"/>
        <end position="78"/>
    </location>
</feature>
<dbReference type="EMBL" id="MVGC01000112">
    <property type="protein sequence ID" value="RJE23623.1"/>
    <property type="molecule type" value="Genomic_DNA"/>
</dbReference>
<evidence type="ECO:0000256" key="1">
    <source>
        <dbReference type="SAM" id="MobiDB-lite"/>
    </source>
</evidence>
<comment type="caution">
    <text evidence="3">The sequence shown here is derived from an EMBL/GenBank/DDBJ whole genome shotgun (WGS) entry which is preliminary data.</text>
</comment>
<feature type="compositionally biased region" description="Basic and acidic residues" evidence="1">
    <location>
        <begin position="43"/>
        <end position="52"/>
    </location>
</feature>
<feature type="region of interest" description="Disordered" evidence="1">
    <location>
        <begin position="294"/>
        <end position="315"/>
    </location>
</feature>
<evidence type="ECO:0000313" key="4">
    <source>
        <dbReference type="Proteomes" id="UP000266188"/>
    </source>
</evidence>
<keyword evidence="3" id="KW-0689">Ribosomal protein</keyword>